<name>A0A1U7IHN6_9CYAN</name>
<proteinExistence type="predicted"/>
<reference evidence="1 2" key="1">
    <citation type="submission" date="2016-11" db="EMBL/GenBank/DDBJ databases">
        <title>Draft Genome Sequences of Nine Cyanobacterial Strains from Diverse Habitats.</title>
        <authorList>
            <person name="Zhu T."/>
            <person name="Hou S."/>
            <person name="Lu X."/>
            <person name="Hess W.R."/>
        </authorList>
    </citation>
    <scope>NUCLEOTIDE SEQUENCE [LARGE SCALE GENOMIC DNA]</scope>
    <source>
        <strain evidence="1 2">IAM M-71</strain>
    </source>
</reference>
<protein>
    <recommendedName>
        <fullName evidence="3">Late competence development ComFB family protein</fullName>
    </recommendedName>
</protein>
<dbReference type="RefSeq" id="WP_073594529.1">
    <property type="nucleotide sequence ID" value="NZ_MRCE01000015.1"/>
</dbReference>
<accession>A0A1U7IHN6</accession>
<dbReference type="STRING" id="454136.NIES2119_16145"/>
<dbReference type="EMBL" id="MRCE01000015">
    <property type="protein sequence ID" value="OKH36564.1"/>
    <property type="molecule type" value="Genomic_DNA"/>
</dbReference>
<comment type="caution">
    <text evidence="1">The sequence shown here is derived from an EMBL/GenBank/DDBJ whole genome shotgun (WGS) entry which is preliminary data.</text>
</comment>
<evidence type="ECO:0008006" key="3">
    <source>
        <dbReference type="Google" id="ProtNLM"/>
    </source>
</evidence>
<dbReference type="OrthoDB" id="424065at2"/>
<dbReference type="Proteomes" id="UP000185860">
    <property type="component" value="Unassembled WGS sequence"/>
</dbReference>
<dbReference type="AlphaFoldDB" id="A0A1U7IHN6"/>
<evidence type="ECO:0000313" key="1">
    <source>
        <dbReference type="EMBL" id="OKH36564.1"/>
    </source>
</evidence>
<evidence type="ECO:0000313" key="2">
    <source>
        <dbReference type="Proteomes" id="UP000185860"/>
    </source>
</evidence>
<gene>
    <name evidence="1" type="ORF">NIES2119_16145</name>
</gene>
<dbReference type="Pfam" id="PF10719">
    <property type="entry name" value="ComFB"/>
    <property type="match status" value="1"/>
</dbReference>
<dbReference type="InterPro" id="IPR019657">
    <property type="entry name" value="ComFB"/>
</dbReference>
<sequence>MSFINKPVPHYLNAMEQLAIEEIEQQLEKLPKNIAQSINKHEAIAYTLNRLPPLYATTLEGYSWQQQRARETLKDLISKAASWGIKAAQRKRKACSYGSATTF</sequence>
<organism evidence="1 2">
    <name type="scientific">[Phormidium ambiguum] IAM M-71</name>
    <dbReference type="NCBI Taxonomy" id="454136"/>
    <lineage>
        <taxon>Bacteria</taxon>
        <taxon>Bacillati</taxon>
        <taxon>Cyanobacteriota</taxon>
        <taxon>Cyanophyceae</taxon>
        <taxon>Oscillatoriophycideae</taxon>
        <taxon>Aerosakkonematales</taxon>
        <taxon>Aerosakkonemataceae</taxon>
        <taxon>Floridanema</taxon>
    </lineage>
</organism>